<feature type="compositionally biased region" description="Low complexity" evidence="8">
    <location>
        <begin position="1725"/>
        <end position="1751"/>
    </location>
</feature>
<feature type="region of interest" description="Disordered" evidence="8">
    <location>
        <begin position="1725"/>
        <end position="1866"/>
    </location>
</feature>
<keyword evidence="3" id="KW-0498">Mitosis</keyword>
<feature type="compositionally biased region" description="Basic and acidic residues" evidence="8">
    <location>
        <begin position="645"/>
        <end position="670"/>
    </location>
</feature>
<keyword evidence="2" id="KW-0132">Cell division</keyword>
<evidence type="ECO:0000256" key="3">
    <source>
        <dbReference type="ARBA" id="ARBA00022776"/>
    </source>
</evidence>
<feature type="compositionally biased region" description="Low complexity" evidence="8">
    <location>
        <begin position="1771"/>
        <end position="1792"/>
    </location>
</feature>
<dbReference type="InterPro" id="IPR010935">
    <property type="entry name" value="SMC_hinge"/>
</dbReference>
<dbReference type="InterPro" id="IPR003395">
    <property type="entry name" value="RecF/RecN/SMC_N"/>
</dbReference>
<feature type="coiled-coil region" evidence="7">
    <location>
        <begin position="763"/>
        <end position="881"/>
    </location>
</feature>
<feature type="coiled-coil region" evidence="7">
    <location>
        <begin position="1507"/>
        <end position="1548"/>
    </location>
</feature>
<dbReference type="Gene3D" id="3.30.70.1620">
    <property type="match status" value="1"/>
</dbReference>
<feature type="region of interest" description="Disordered" evidence="8">
    <location>
        <begin position="602"/>
        <end position="704"/>
    </location>
</feature>
<feature type="coiled-coil region" evidence="7">
    <location>
        <begin position="1119"/>
        <end position="1174"/>
    </location>
</feature>
<organism evidence="10 11">
    <name type="scientific">Cafeteria roenbergensis</name>
    <name type="common">Marine flagellate</name>
    <dbReference type="NCBI Taxonomy" id="33653"/>
    <lineage>
        <taxon>Eukaryota</taxon>
        <taxon>Sar</taxon>
        <taxon>Stramenopiles</taxon>
        <taxon>Bigyra</taxon>
        <taxon>Opalozoa</taxon>
        <taxon>Bicosoecida</taxon>
        <taxon>Cafeteriaceae</taxon>
        <taxon>Cafeteria</taxon>
    </lineage>
</organism>
<dbReference type="GO" id="GO:0005634">
    <property type="term" value="C:nucleus"/>
    <property type="evidence" value="ECO:0007669"/>
    <property type="project" value="UniProtKB-SubCell"/>
</dbReference>
<dbReference type="InterPro" id="IPR027417">
    <property type="entry name" value="P-loop_NTPase"/>
</dbReference>
<feature type="coiled-coil region" evidence="7">
    <location>
        <begin position="1234"/>
        <end position="1296"/>
    </location>
</feature>
<dbReference type="SUPFAM" id="SSF53474">
    <property type="entry name" value="alpha/beta-Hydrolases"/>
    <property type="match status" value="1"/>
</dbReference>
<dbReference type="Pfam" id="PF06470">
    <property type="entry name" value="SMC_hinge"/>
    <property type="match status" value="1"/>
</dbReference>
<feature type="compositionally biased region" description="Basic residues" evidence="8">
    <location>
        <begin position="1799"/>
        <end position="1808"/>
    </location>
</feature>
<accession>A0A5A8DC36</accession>
<feature type="coiled-coil region" evidence="7">
    <location>
        <begin position="559"/>
        <end position="593"/>
    </location>
</feature>
<dbReference type="PANTHER" id="PTHR18937">
    <property type="entry name" value="STRUCTURAL MAINTENANCE OF CHROMOSOMES SMC FAMILY MEMBER"/>
    <property type="match status" value="1"/>
</dbReference>
<keyword evidence="6" id="KW-0131">Cell cycle</keyword>
<reference evidence="10 11" key="1">
    <citation type="submission" date="2019-07" db="EMBL/GenBank/DDBJ databases">
        <title>Genomes of Cafeteria roenbergensis.</title>
        <authorList>
            <person name="Fischer M.G."/>
            <person name="Hackl T."/>
            <person name="Roman M."/>
        </authorList>
    </citation>
    <scope>NUCLEOTIDE SEQUENCE [LARGE SCALE GENOMIC DNA]</scope>
    <source>
        <strain evidence="10 11">Cflag</strain>
    </source>
</reference>
<evidence type="ECO:0000259" key="9">
    <source>
        <dbReference type="SMART" id="SM00968"/>
    </source>
</evidence>
<evidence type="ECO:0000256" key="1">
    <source>
        <dbReference type="ARBA" id="ARBA00004123"/>
    </source>
</evidence>
<feature type="region of interest" description="Disordered" evidence="8">
    <location>
        <begin position="1339"/>
        <end position="1443"/>
    </location>
</feature>
<gene>
    <name evidence="10" type="ORF">FNF31_02916</name>
</gene>
<evidence type="ECO:0000256" key="8">
    <source>
        <dbReference type="SAM" id="MobiDB-lite"/>
    </source>
</evidence>
<dbReference type="Gene3D" id="1.20.1060.20">
    <property type="match status" value="1"/>
</dbReference>
<dbReference type="PANTHER" id="PTHR18937:SF12">
    <property type="entry name" value="STRUCTURAL MAINTENANCE OF CHROMOSOMES PROTEIN"/>
    <property type="match status" value="1"/>
</dbReference>
<feature type="compositionally biased region" description="Basic and acidic residues" evidence="8">
    <location>
        <begin position="618"/>
        <end position="635"/>
    </location>
</feature>
<dbReference type="SUPFAM" id="SSF52540">
    <property type="entry name" value="P-loop containing nucleoside triphosphate hydrolases"/>
    <property type="match status" value="1"/>
</dbReference>
<dbReference type="InterPro" id="IPR036277">
    <property type="entry name" value="SMC_hinge_sf"/>
</dbReference>
<evidence type="ECO:0000256" key="4">
    <source>
        <dbReference type="ARBA" id="ARBA00023054"/>
    </source>
</evidence>
<proteinExistence type="predicted"/>
<evidence type="ECO:0000256" key="5">
    <source>
        <dbReference type="ARBA" id="ARBA00023242"/>
    </source>
</evidence>
<dbReference type="Gene3D" id="3.40.50.1820">
    <property type="entry name" value="alpha/beta hydrolase"/>
    <property type="match status" value="1"/>
</dbReference>
<dbReference type="SUPFAM" id="SSF75553">
    <property type="entry name" value="Smc hinge domain"/>
    <property type="match status" value="1"/>
</dbReference>
<comment type="subcellular location">
    <subcellularLocation>
        <location evidence="1">Nucleus</location>
    </subcellularLocation>
</comment>
<dbReference type="Proteomes" id="UP000325113">
    <property type="component" value="Unassembled WGS sequence"/>
</dbReference>
<feature type="region of interest" description="Disordered" evidence="8">
    <location>
        <begin position="253"/>
        <end position="292"/>
    </location>
</feature>
<dbReference type="EMBL" id="VLTM01000023">
    <property type="protein sequence ID" value="KAA0163093.1"/>
    <property type="molecule type" value="Genomic_DNA"/>
</dbReference>
<dbReference type="SMART" id="SM00968">
    <property type="entry name" value="SMC_hinge"/>
    <property type="match status" value="1"/>
</dbReference>
<protein>
    <recommendedName>
        <fullName evidence="9">SMC hinge domain-containing protein</fullName>
    </recommendedName>
</protein>
<keyword evidence="5" id="KW-0539">Nucleus</keyword>
<feature type="compositionally biased region" description="Basic residues" evidence="8">
    <location>
        <begin position="1854"/>
        <end position="1866"/>
    </location>
</feature>
<dbReference type="GO" id="GO:0008278">
    <property type="term" value="C:cohesin complex"/>
    <property type="evidence" value="ECO:0007669"/>
    <property type="project" value="TreeGrafter"/>
</dbReference>
<dbReference type="Gene3D" id="3.40.50.300">
    <property type="entry name" value="P-loop containing nucleotide triphosphate hydrolases"/>
    <property type="match status" value="2"/>
</dbReference>
<evidence type="ECO:0000313" key="10">
    <source>
        <dbReference type="EMBL" id="KAA0163093.1"/>
    </source>
</evidence>
<name>A0A5A8DC36_CAFRO</name>
<keyword evidence="4 7" id="KW-0175">Coiled coil</keyword>
<dbReference type="GO" id="GO:0051301">
    <property type="term" value="P:cell division"/>
    <property type="evidence" value="ECO:0007669"/>
    <property type="project" value="UniProtKB-KW"/>
</dbReference>
<sequence length="1866" mass="195424">MRVRPTVLAVPGAVLGPWALKRMTRALESKGEFAVHMVDTRAWSLCLDDAAEVAAEALRMHKQPSTQVPVHIVTHGAGALVVRRAFQLLDWEGQNTRVVMLGPPNKGSRIARRAARSSLWRAAVGHGVVSELGALGSRHFAECGDPPASASVLVIAGVSSGLAPWIPLPAGFTRGIGQHDGAVTVREAGLRTPHSLLRVRASHATLPLSEPVIDATVAFLSAPSASDGLRKAEAAAKAAMRWRWRPPLIPAVEPRGLQASSPPPSPRGASDGRATDAGQLASADEPSGGETSLRAAMSGRLDRLELENFKSYHGSHTIGPFRSFSCVCGPNGAGKSNVMDAICFVLGLSAKHMRGSALTDLIYNNSAVAASGDADSSGREGGEDRAVVRMVYVVGEEDEPQVAGGVSPGEELVFSRSVTRSGGGEFRVQGRVVTAAQYKRTLRSVNIDTDSREFLVFQGDVTSLARRSPRELMDYLEVVAGSARLRPAFEAAEAEKAKAQDESIFAQRQAKGARLEVRTARAQAKEAEEFLAVEAEAGELRTLLALWRLWQADRDIDLATAARGAAEETIAKAEDAEAEQDAAIQAAQKATRAAAKRLAESEKAADAVREAGQGAVTTREEAEARLATEEHRAAQADKAAAVHRQRAERLGKAEEEHAKQVRSVRERMGEPEDADEAGGSSSSSSSSSSGAQTPAGSRRKARTGASAAGAAGSAASAAAAAAAGGDAASRSRLGASLTKGSALTSPAVRLEGRQQREAYATLRLEARQRTAEKRAKLEALRRAAEAAEADARQLRGDVSQASKEGESLEAQVEEARRLVAEQGEALEATVKDRRARERRVQAAKEEVEGALRRQAELATELREVRSELSAAEASRSESRAERGAAEAVAALQERFGAAVHGRVVDLVTPARPEHALAVEVGLGRHCDAVVVDTESTARECVQTLRDMQARGCLFLPLDSIRPRPVPPEVERVAAGGVYRLLSDAVRCEAAVRPAVTMACGATVLADTLDSAMRLRYSEGVVCRVVAVDGSLLSKNGNMSGGAKDALRRAPRRKASEAALREATARRDRLLAEHETCRRVTGRSEGGGEGPGAAVQQRLLDLEVPLANVLRAEAVIKADLTACTRRLEALSAQLATLRASTADRGAPLRAAEEAAAAARARVAELEAEITAAEDKVYAPLLAELGIASITEYEQGALAEEEKSLALRREQLAQVRALEAARDRQRQLRLAALASAEEAEAKAAAARKRADALRKAAAVAAEAAADAEGAQQRAAEAVDEARAAAAAAKEAVSAAKALRRKAGAARAEAERALGSAQAEVDRQAFRRHDVLLKARVEGVSLPTLDGGDAMAGEPQGRRQSRRGSGSGSSRRRGRASDAAGADEGSGGEETQRDDGTDDDDGGEGGGGATRRSRGGGRSSRGSGSAAAAAGGSVAESESGAQPLGARATVTSSVRAQEAEALTRLDYSALEERLGLEQGSAPDRDALRRAAEMESRLAEVAEQLEAAAPNLRATDQLDTAQRRLREVDRRLAETNAAAERAEDRFAEIAQDRAERFGECVRHVQREIDLCFKGLTRSTKHPQGGTASLHLFDEHSPFDGGGVNFSATYPGKTMRSLGQLSGGEKTVAALALLFAIHSFRRAPFFVMDEVDAALDSSNVHKVSHYVRQRATHRDPALRVQCLVVSLKEAFFHKASSLVGVCKDLRAESLTSRSMTLELDGFGAGAGAGVEAPGSAAPASAGGRRARSRTGGAASGTPHSAARGGGAPATPMAGVTPSGGRAPGSAAGASTAPPSTGLTSLAGTRRKGGRALSRRIAVAAPDLDGARGDDGDDDAGPGSPSSDDAGADADDASPGKASPPRRHGRRKRARD</sequence>
<feature type="domain" description="SMC hinge" evidence="9">
    <location>
        <begin position="897"/>
        <end position="1015"/>
    </location>
</feature>
<evidence type="ECO:0000256" key="2">
    <source>
        <dbReference type="ARBA" id="ARBA00022618"/>
    </source>
</evidence>
<feature type="compositionally biased region" description="Low complexity" evidence="8">
    <location>
        <begin position="678"/>
        <end position="690"/>
    </location>
</feature>
<dbReference type="GO" id="GO:0005524">
    <property type="term" value="F:ATP binding"/>
    <property type="evidence" value="ECO:0007669"/>
    <property type="project" value="InterPro"/>
</dbReference>
<feature type="compositionally biased region" description="Low complexity" evidence="8">
    <location>
        <begin position="1417"/>
        <end position="1438"/>
    </location>
</feature>
<evidence type="ECO:0000256" key="6">
    <source>
        <dbReference type="ARBA" id="ARBA00023306"/>
    </source>
</evidence>
<dbReference type="GO" id="GO:0007062">
    <property type="term" value="P:sister chromatid cohesion"/>
    <property type="evidence" value="ECO:0007669"/>
    <property type="project" value="TreeGrafter"/>
</dbReference>
<dbReference type="Pfam" id="PF02463">
    <property type="entry name" value="SMC_N"/>
    <property type="match status" value="1"/>
</dbReference>
<evidence type="ECO:0000313" key="11">
    <source>
        <dbReference type="Proteomes" id="UP000325113"/>
    </source>
</evidence>
<dbReference type="InterPro" id="IPR029058">
    <property type="entry name" value="AB_hydrolase_fold"/>
</dbReference>
<comment type="caution">
    <text evidence="10">The sequence shown here is derived from an EMBL/GenBank/DDBJ whole genome shotgun (WGS) entry which is preliminary data.</text>
</comment>
<dbReference type="GO" id="GO:0003677">
    <property type="term" value="F:DNA binding"/>
    <property type="evidence" value="ECO:0007669"/>
    <property type="project" value="TreeGrafter"/>
</dbReference>
<evidence type="ECO:0000256" key="7">
    <source>
        <dbReference type="SAM" id="Coils"/>
    </source>
</evidence>